<keyword evidence="5" id="KW-1185">Reference proteome</keyword>
<dbReference type="PROSITE" id="PS00455">
    <property type="entry name" value="AMP_BINDING"/>
    <property type="match status" value="1"/>
</dbReference>
<dbReference type="InterPro" id="IPR025110">
    <property type="entry name" value="AMP-bd_C"/>
</dbReference>
<feature type="domain" description="AMP-dependent synthetase/ligase" evidence="2">
    <location>
        <begin position="35"/>
        <end position="399"/>
    </location>
</feature>
<dbReference type="InterPro" id="IPR050237">
    <property type="entry name" value="ATP-dep_AMP-bd_enzyme"/>
</dbReference>
<dbReference type="Gene3D" id="3.30.300.30">
    <property type="match status" value="1"/>
</dbReference>
<sequence>MSDASDASGPTAPPAPSPDASLRAGRRLSLAHQLARQSRRTPDAPALRHRDREITYAALDARVNRLARAYAARGVGPGDRVAALTTNRMETVEVWFAALRLGAIAVPVNFRLVPAEVAHVLGDCTPTVFVVDEPLTQLGLEARRLAGSDCRVLHLGEGGSSAPEGTESLTAVRDRYDDGPVEVDVDENDPAFLMYTSGTTGRSKGAVLSHLNLVVNTLHMAEVQPPQPTDRGLLNIPMFHIAGVDSVVASMLYGTCTVIGATVGFDAAETVDLLERERITGCFLVPSQWKAICEVPGIRDRKLVLNSLSWGASVAPPSVLEAMNDTFPGVVIRSAFGQTEMASVTCYLDGEDAVRKLGSVGKPVRHVDARIVDEEMRDVPVGEVGEIVYRGGNLMLGYWNNPEATAEAFEGGWFHSGDLCRMDDEGYIYVVDRKKDMIISGGENIYSAEVEAVIDQHPKVAEVAVVGMPHPRWVETPRAYVVPRDPADPPTEADITDHCRERLASYKKPTSVVVIEALPRNAAGKVLKVRLREAARD</sequence>
<accession>A0ABU6F2V7</accession>
<dbReference type="InterPro" id="IPR000873">
    <property type="entry name" value="AMP-dep_synth/lig_dom"/>
</dbReference>
<dbReference type="PANTHER" id="PTHR43767:SF1">
    <property type="entry name" value="NONRIBOSOMAL PEPTIDE SYNTHASE PES1 (EUROFUNG)-RELATED"/>
    <property type="match status" value="1"/>
</dbReference>
<feature type="region of interest" description="Disordered" evidence="1">
    <location>
        <begin position="1"/>
        <end position="26"/>
    </location>
</feature>
<evidence type="ECO:0000259" key="2">
    <source>
        <dbReference type="Pfam" id="PF00501"/>
    </source>
</evidence>
<dbReference type="InterPro" id="IPR045851">
    <property type="entry name" value="AMP-bd_C_sf"/>
</dbReference>
<reference evidence="4 5" key="1">
    <citation type="submission" date="2022-10" db="EMBL/GenBank/DDBJ databases">
        <authorList>
            <person name="Xie J."/>
            <person name="Shen N."/>
        </authorList>
    </citation>
    <scope>NUCLEOTIDE SEQUENCE [LARGE SCALE GENOMIC DNA]</scope>
    <source>
        <strain evidence="4 5">YIM65594</strain>
    </source>
</reference>
<name>A0ABU6F2V7_9ACTN</name>
<dbReference type="Proteomes" id="UP001354931">
    <property type="component" value="Unassembled WGS sequence"/>
</dbReference>
<dbReference type="Pfam" id="PF13193">
    <property type="entry name" value="AMP-binding_C"/>
    <property type="match status" value="1"/>
</dbReference>
<dbReference type="CDD" id="cd17631">
    <property type="entry name" value="FACL_FadD13-like"/>
    <property type="match status" value="1"/>
</dbReference>
<evidence type="ECO:0000259" key="3">
    <source>
        <dbReference type="Pfam" id="PF13193"/>
    </source>
</evidence>
<evidence type="ECO:0000313" key="5">
    <source>
        <dbReference type="Proteomes" id="UP001354931"/>
    </source>
</evidence>
<dbReference type="EMBL" id="JAOZYC010000093">
    <property type="protein sequence ID" value="MEB8338334.1"/>
    <property type="molecule type" value="Genomic_DNA"/>
</dbReference>
<evidence type="ECO:0000313" key="4">
    <source>
        <dbReference type="EMBL" id="MEB8338334.1"/>
    </source>
</evidence>
<organism evidence="4 5">
    <name type="scientific">Streptomyces endophyticus</name>
    <dbReference type="NCBI Taxonomy" id="714166"/>
    <lineage>
        <taxon>Bacteria</taxon>
        <taxon>Bacillati</taxon>
        <taxon>Actinomycetota</taxon>
        <taxon>Actinomycetes</taxon>
        <taxon>Kitasatosporales</taxon>
        <taxon>Streptomycetaceae</taxon>
        <taxon>Streptomyces</taxon>
    </lineage>
</organism>
<dbReference type="Pfam" id="PF00501">
    <property type="entry name" value="AMP-binding"/>
    <property type="match status" value="1"/>
</dbReference>
<dbReference type="Gene3D" id="3.40.50.12780">
    <property type="entry name" value="N-terminal domain of ligase-like"/>
    <property type="match status" value="1"/>
</dbReference>
<feature type="domain" description="AMP-binding enzyme C-terminal" evidence="3">
    <location>
        <begin position="449"/>
        <end position="525"/>
    </location>
</feature>
<dbReference type="InterPro" id="IPR042099">
    <property type="entry name" value="ANL_N_sf"/>
</dbReference>
<protein>
    <submittedName>
        <fullName evidence="4">AMP-binding protein</fullName>
    </submittedName>
</protein>
<proteinExistence type="predicted"/>
<evidence type="ECO:0000256" key="1">
    <source>
        <dbReference type="SAM" id="MobiDB-lite"/>
    </source>
</evidence>
<gene>
    <name evidence="4" type="ORF">OKJ99_12590</name>
</gene>
<comment type="caution">
    <text evidence="4">The sequence shown here is derived from an EMBL/GenBank/DDBJ whole genome shotgun (WGS) entry which is preliminary data.</text>
</comment>
<dbReference type="PANTHER" id="PTHR43767">
    <property type="entry name" value="LONG-CHAIN-FATTY-ACID--COA LIGASE"/>
    <property type="match status" value="1"/>
</dbReference>
<dbReference type="SUPFAM" id="SSF56801">
    <property type="entry name" value="Acetyl-CoA synthetase-like"/>
    <property type="match status" value="1"/>
</dbReference>
<dbReference type="RefSeq" id="WP_326016123.1">
    <property type="nucleotide sequence ID" value="NZ_JAOZYC010000093.1"/>
</dbReference>
<dbReference type="InterPro" id="IPR020845">
    <property type="entry name" value="AMP-binding_CS"/>
</dbReference>
<feature type="compositionally biased region" description="Low complexity" evidence="1">
    <location>
        <begin position="1"/>
        <end position="10"/>
    </location>
</feature>